<dbReference type="eggNOG" id="arCOG03032">
    <property type="taxonomic scope" value="Archaea"/>
</dbReference>
<accession>E1QRJ0</accession>
<dbReference type="Gene3D" id="1.25.40.10">
    <property type="entry name" value="Tetratricopeptide repeat domain"/>
    <property type="match status" value="1"/>
</dbReference>
<dbReference type="Pfam" id="PF07719">
    <property type="entry name" value="TPR_2"/>
    <property type="match status" value="1"/>
</dbReference>
<dbReference type="InterPro" id="IPR019734">
    <property type="entry name" value="TPR_rpt"/>
</dbReference>
<evidence type="ECO:0000313" key="5">
    <source>
        <dbReference type="Proteomes" id="UP000006681"/>
    </source>
</evidence>
<dbReference type="PROSITE" id="PS50005">
    <property type="entry name" value="TPR"/>
    <property type="match status" value="1"/>
</dbReference>
<dbReference type="KEGG" id="vdi:Vdis_2438"/>
<dbReference type="PROSITE" id="PS50293">
    <property type="entry name" value="TPR_REGION"/>
    <property type="match status" value="1"/>
</dbReference>
<dbReference type="HOGENOM" id="CLU_1465197_0_0_2"/>
<dbReference type="EMBL" id="CP002100">
    <property type="protein sequence ID" value="ADN51804.1"/>
    <property type="molecule type" value="Genomic_DNA"/>
</dbReference>
<dbReference type="SMART" id="SM00028">
    <property type="entry name" value="TPR"/>
    <property type="match status" value="1"/>
</dbReference>
<dbReference type="AlphaFoldDB" id="E1QRJ0"/>
<organism evidence="4 5">
    <name type="scientific">Vulcanisaeta distributa (strain DSM 14429 / JCM 11212 / NBRC 100878 / IC-017)</name>
    <dbReference type="NCBI Taxonomy" id="572478"/>
    <lineage>
        <taxon>Archaea</taxon>
        <taxon>Thermoproteota</taxon>
        <taxon>Thermoprotei</taxon>
        <taxon>Thermoproteales</taxon>
        <taxon>Thermoproteaceae</taxon>
        <taxon>Vulcanisaeta</taxon>
    </lineage>
</organism>
<evidence type="ECO:0000256" key="2">
    <source>
        <dbReference type="ARBA" id="ARBA00022803"/>
    </source>
</evidence>
<proteinExistence type="predicted"/>
<evidence type="ECO:0000256" key="3">
    <source>
        <dbReference type="PROSITE-ProRule" id="PRU00339"/>
    </source>
</evidence>
<gene>
    <name evidence="4" type="ordered locus">Vdis_2438</name>
</gene>
<reference evidence="5" key="2">
    <citation type="journal article" date="2010" name="Stand. Genomic Sci.">
        <title>Complete genome sequence of Vulcanisaeta distributa type strain (IC-017T).</title>
        <authorList>
            <person name="Mavromatis K."/>
            <person name="Sikorski J."/>
            <person name="Pabst E."/>
            <person name="Teshima H."/>
            <person name="Lapidus A."/>
            <person name="Lucas S."/>
            <person name="Nolan M."/>
            <person name="Glavina Del Rio T."/>
            <person name="Cheng J."/>
            <person name="Bruce D."/>
            <person name="Goodwin L."/>
            <person name="Pitluck S."/>
            <person name="Liolios K."/>
            <person name="Ivanova N."/>
            <person name="Mikhailova N."/>
            <person name="Pati A."/>
            <person name="Chen A."/>
            <person name="Palaniappan K."/>
            <person name="Land M."/>
            <person name="Hauser L."/>
            <person name="Chang Y."/>
            <person name="Jeffries C."/>
            <person name="Rohde M."/>
            <person name="Spring S."/>
            <person name="Goker M."/>
            <person name="Wirth R."/>
            <person name="Woyke T."/>
            <person name="Bristow J."/>
            <person name="Eisen J."/>
            <person name="Markowitz V."/>
            <person name="Hugenholtz P."/>
            <person name="Klenk H."/>
            <person name="Kyrpides N."/>
        </authorList>
    </citation>
    <scope>NUCLEOTIDE SEQUENCE [LARGE SCALE GENOMIC DNA]</scope>
    <source>
        <strain evidence="5">DSM 14429 / JCM 11212 / NBRC 100878 / IC-017</strain>
    </source>
</reference>
<keyword evidence="1" id="KW-0677">Repeat</keyword>
<dbReference type="InterPro" id="IPR011990">
    <property type="entry name" value="TPR-like_helical_dom_sf"/>
</dbReference>
<name>E1QRJ0_VULDI</name>
<evidence type="ECO:0000313" key="4">
    <source>
        <dbReference type="EMBL" id="ADN51804.1"/>
    </source>
</evidence>
<dbReference type="GeneID" id="9753398"/>
<dbReference type="InterPro" id="IPR013105">
    <property type="entry name" value="TPR_2"/>
</dbReference>
<feature type="repeat" description="TPR" evidence="3">
    <location>
        <begin position="20"/>
        <end position="53"/>
    </location>
</feature>
<dbReference type="OrthoDB" id="115601at2157"/>
<keyword evidence="5" id="KW-1185">Reference proteome</keyword>
<dbReference type="SUPFAM" id="SSF48452">
    <property type="entry name" value="TPR-like"/>
    <property type="match status" value="1"/>
</dbReference>
<keyword evidence="2 3" id="KW-0802">TPR repeat</keyword>
<reference evidence="4 5" key="1">
    <citation type="journal article" date="2010" name="Stand. Genomic Sci.">
        <title>Complete genome sequence of Vulcanisaeta distributa type strain (IC-017).</title>
        <authorList>
            <person name="Mavromatis K."/>
            <person name="Sikorski J."/>
            <person name="Pabst E."/>
            <person name="Teshima H."/>
            <person name="Lapidus A."/>
            <person name="Lucas S."/>
            <person name="Nolan M."/>
            <person name="Glavina Del Rio T."/>
            <person name="Cheng J.F."/>
            <person name="Bruce D."/>
            <person name="Goodwin L."/>
            <person name="Pitluck S."/>
            <person name="Liolios K."/>
            <person name="Ivanova N."/>
            <person name="Mikhailova N."/>
            <person name="Pati A."/>
            <person name="Chen A."/>
            <person name="Palaniappan K."/>
            <person name="Land M."/>
            <person name="Hauser L."/>
            <person name="Chang Y.J."/>
            <person name="Jeffries C.D."/>
            <person name="Rohde M."/>
            <person name="Spring S."/>
            <person name="Goker M."/>
            <person name="Wirth R."/>
            <person name="Woyke T."/>
            <person name="Bristow J."/>
            <person name="Eisen J.A."/>
            <person name="Markowitz V."/>
            <person name="Hugenholtz P."/>
            <person name="Klenk H.P."/>
            <person name="Kyrpides N.C."/>
        </authorList>
    </citation>
    <scope>NUCLEOTIDE SEQUENCE [LARGE SCALE GENOMIC DNA]</scope>
    <source>
        <strain evidence="5">DSM 14429 / JCM 11212 / NBRC 100878 / IC-017</strain>
    </source>
</reference>
<dbReference type="Proteomes" id="UP000006681">
    <property type="component" value="Chromosome"/>
</dbReference>
<sequence length="184" mass="20388">MEQKETHSVAQGNGQGIDEARRHYSRGIALIRLGRFEEALPEIERALELDPGNERYRLTKLAVLIGLERFEEAENELRALYIGRQQGPLVVGSNSNNGVGFNGSRDSVKPMIGRINVKELSALLMRMLRKARALLIRVGIVMGRLLDHLMAKARLYLGVVRARLAKAINCVNGNTPNSCNGNSN</sequence>
<protein>
    <submittedName>
        <fullName evidence="4">Tetratricopeptide TPR_2 repeat protein</fullName>
    </submittedName>
</protein>
<dbReference type="STRING" id="572478.Vdis_2438"/>
<dbReference type="RefSeq" id="WP_013337529.1">
    <property type="nucleotide sequence ID" value="NC_014537.1"/>
</dbReference>
<evidence type="ECO:0000256" key="1">
    <source>
        <dbReference type="ARBA" id="ARBA00022737"/>
    </source>
</evidence>